<evidence type="ECO:0000313" key="1">
    <source>
        <dbReference type="EMBL" id="MBJ2116735.1"/>
    </source>
</evidence>
<dbReference type="Proteomes" id="UP000619976">
    <property type="component" value="Unassembled WGS sequence"/>
</dbReference>
<gene>
    <name evidence="1" type="ORF">JFQ69_03465</name>
</gene>
<evidence type="ECO:0000313" key="2">
    <source>
        <dbReference type="Proteomes" id="UP000619976"/>
    </source>
</evidence>
<comment type="caution">
    <text evidence="1">The sequence shown here is derived from an EMBL/GenBank/DDBJ whole genome shotgun (WGS) entry which is preliminary data.</text>
</comment>
<name>A0ABS0W1H2_9GAMM</name>
<keyword evidence="2" id="KW-1185">Reference proteome</keyword>
<accession>A0ABS0W1H2</accession>
<sequence>MLKYSRITSLETLGATREMLPSIAQSTTIIDKGYRKLTTKNVLNILDACF</sequence>
<reference evidence="1 2" key="1">
    <citation type="submission" date="2020-12" db="EMBL/GenBank/DDBJ databases">
        <title>Enhanced detection system for hospital associated transmission using whole genome sequencing surveillance.</title>
        <authorList>
            <person name="Harrison L.H."/>
            <person name="Van Tyne D."/>
            <person name="Marsh J.W."/>
            <person name="Griffith M.P."/>
            <person name="Snyder D.J."/>
            <person name="Cooper V.S."/>
            <person name="Mustapha M."/>
        </authorList>
    </citation>
    <scope>NUCLEOTIDE SEQUENCE [LARGE SCALE GENOMIC DNA]</scope>
    <source>
        <strain evidence="1 2">PR00195</strain>
    </source>
</reference>
<dbReference type="EMBL" id="JAEKCB010000001">
    <property type="protein sequence ID" value="MBJ2116735.1"/>
    <property type="molecule type" value="Genomic_DNA"/>
</dbReference>
<dbReference type="RefSeq" id="WP_157955967.1">
    <property type="nucleotide sequence ID" value="NZ_CAXOKJ010000001.1"/>
</dbReference>
<proteinExistence type="predicted"/>
<protein>
    <submittedName>
        <fullName evidence="1">Uncharacterized protein</fullName>
    </submittedName>
</protein>
<organism evidence="1 2">
    <name type="scientific">Proteus penneri</name>
    <dbReference type="NCBI Taxonomy" id="102862"/>
    <lineage>
        <taxon>Bacteria</taxon>
        <taxon>Pseudomonadati</taxon>
        <taxon>Pseudomonadota</taxon>
        <taxon>Gammaproteobacteria</taxon>
        <taxon>Enterobacterales</taxon>
        <taxon>Morganellaceae</taxon>
        <taxon>Proteus</taxon>
    </lineage>
</organism>